<gene>
    <name evidence="2" type="ORF">KMW28_11700</name>
</gene>
<feature type="region of interest" description="Disordered" evidence="1">
    <location>
        <begin position="1"/>
        <end position="97"/>
    </location>
</feature>
<evidence type="ECO:0008006" key="4">
    <source>
        <dbReference type="Google" id="ProtNLM"/>
    </source>
</evidence>
<dbReference type="KEGG" id="fya:KMW28_11700"/>
<dbReference type="RefSeq" id="WP_169663265.1">
    <property type="nucleotide sequence ID" value="NZ_CP076132.1"/>
</dbReference>
<evidence type="ECO:0000313" key="3">
    <source>
        <dbReference type="Proteomes" id="UP000678679"/>
    </source>
</evidence>
<dbReference type="EMBL" id="CP076132">
    <property type="protein sequence ID" value="QWG00316.1"/>
    <property type="molecule type" value="Genomic_DNA"/>
</dbReference>
<feature type="compositionally biased region" description="Basic and acidic residues" evidence="1">
    <location>
        <begin position="22"/>
        <end position="32"/>
    </location>
</feature>
<proteinExistence type="predicted"/>
<dbReference type="Proteomes" id="UP000678679">
    <property type="component" value="Chromosome 1"/>
</dbReference>
<protein>
    <recommendedName>
        <fullName evidence="4">DNA polymerase III subunit gamma/tau</fullName>
    </recommendedName>
</protein>
<keyword evidence="3" id="KW-1185">Reference proteome</keyword>
<organism evidence="2 3">
    <name type="scientific">Flammeovirga yaeyamensis</name>
    <dbReference type="NCBI Taxonomy" id="367791"/>
    <lineage>
        <taxon>Bacteria</taxon>
        <taxon>Pseudomonadati</taxon>
        <taxon>Bacteroidota</taxon>
        <taxon>Cytophagia</taxon>
        <taxon>Cytophagales</taxon>
        <taxon>Flammeovirgaceae</taxon>
        <taxon>Flammeovirga</taxon>
    </lineage>
</organism>
<name>A0AAX1MYE0_9BACT</name>
<accession>A0AAX1MYE0</accession>
<sequence length="223" mass="25276">MKAKQAKLAKKEEPSTSSQPFKLEEHFKKENAKVSMKSTTKISGNLEMLKNGLSQQAKQIKAEEQQHIVQNRPSAAPLPPQPVSNYNRPSSPAPSKVGASFTLEQAQKVWKVFSDQYKRNGKSKFASLLLEESTIELDSQLNIIVQITNQVQTEHLNVVRPELLRLLRTELKNDSIEIQTKVVSIENTNEPKKIYSSPDKLKYLQDKFPALKKLQQKLGLEVE</sequence>
<evidence type="ECO:0000256" key="1">
    <source>
        <dbReference type="SAM" id="MobiDB-lite"/>
    </source>
</evidence>
<reference evidence="2 3" key="1">
    <citation type="submission" date="2021-05" db="EMBL/GenBank/DDBJ databases">
        <title>Comparative genomic studies on the polysaccharide-degrading batcterial strains of the Flammeovirga genus.</title>
        <authorList>
            <person name="Zewei F."/>
            <person name="Zheng Z."/>
            <person name="Yu L."/>
            <person name="Ruyue G."/>
            <person name="Yanhong M."/>
            <person name="Yuanyuan C."/>
            <person name="Jingyan G."/>
            <person name="Wenjun H."/>
        </authorList>
    </citation>
    <scope>NUCLEOTIDE SEQUENCE [LARGE SCALE GENOMIC DNA]</scope>
    <source>
        <strain evidence="2 3">NBRC:100898</strain>
    </source>
</reference>
<evidence type="ECO:0000313" key="2">
    <source>
        <dbReference type="EMBL" id="QWG00316.1"/>
    </source>
</evidence>
<dbReference type="AlphaFoldDB" id="A0AAX1MYE0"/>